<comment type="caution">
    <text evidence="5">The sequence shown here is derived from an EMBL/GenBank/DDBJ whole genome shotgun (WGS) entry which is preliminary data.</text>
</comment>
<dbReference type="Proteomes" id="UP001209570">
    <property type="component" value="Unassembled WGS sequence"/>
</dbReference>
<keyword evidence="6" id="KW-1185">Reference proteome</keyword>
<dbReference type="AlphaFoldDB" id="A0AAD5M711"/>
<feature type="domain" description="Purple acid phosphatase N-terminal" evidence="4">
    <location>
        <begin position="25"/>
        <end position="110"/>
    </location>
</feature>
<evidence type="ECO:0000313" key="5">
    <source>
        <dbReference type="EMBL" id="KAJ0396888.1"/>
    </source>
</evidence>
<dbReference type="EC" id="3.1.3.2" evidence="2"/>
<dbReference type="InterPro" id="IPR008963">
    <property type="entry name" value="Purple_acid_Pase-like_N"/>
</dbReference>
<evidence type="ECO:0000259" key="4">
    <source>
        <dbReference type="Pfam" id="PF16656"/>
    </source>
</evidence>
<feature type="signal peptide" evidence="2">
    <location>
        <begin position="1"/>
        <end position="19"/>
    </location>
</feature>
<name>A0AAD5M711_PYTIN</name>
<protein>
    <recommendedName>
        <fullName evidence="2">Purple acid phosphatase</fullName>
        <ecNumber evidence="2">3.1.3.2</ecNumber>
    </recommendedName>
</protein>
<feature type="chain" id="PRO_5041765465" description="Purple acid phosphatase" evidence="2">
    <location>
        <begin position="20"/>
        <end position="488"/>
    </location>
</feature>
<dbReference type="InterPro" id="IPR029052">
    <property type="entry name" value="Metallo-depent_PP-like"/>
</dbReference>
<feature type="domain" description="Calcineurin-like phosphoesterase" evidence="3">
    <location>
        <begin position="144"/>
        <end position="349"/>
    </location>
</feature>
<sequence length="488" mass="52531">MRVLRALLIVLAAPLSVAAAASASSQFHLSLVGPSSNGVDYMLDWVTPSDVKSSVLVYGSSATELKHQVSAKAAGLVEEGAGASVACWSAVLPGLQPGQTVYYQLKQSDGAVKSFSVPKSGVTWAVFGDLAAPMQKKAAGISLPALKEELKSNSYQGMLNLGDISYELVKENGQNYMQELEELTAQVPMQTTIGNHEHEHAMSPSYALRNYRRRFAGLKLGAGAASGSASNEFFSFSSGFIHFVFINTEVYGGEAYMEPKSGGDDSTEVWAADETARRAMAVAQAEWLAYDLSRVDREKTPFIVVCGHRPPFKTPFGLSRAGNKFAQEILPLLSKYKVDLYFAGHEHTYAVFDASKFGNLDVPPIIISGSSGNNEYIRDKSEMKIEGFTEKIIIAKYGFGLLSATKDELQWKWGSTASGEKLNPQSGKWKLEDEMTFARRTGLGAPTAEGKPVQEPISVASKWGDLVKSANSTNGSGAKADDGSKPAF</sequence>
<evidence type="ECO:0000313" key="6">
    <source>
        <dbReference type="Proteomes" id="UP001209570"/>
    </source>
</evidence>
<dbReference type="SUPFAM" id="SSF49363">
    <property type="entry name" value="Purple acid phosphatase, N-terminal domain"/>
    <property type="match status" value="1"/>
</dbReference>
<dbReference type="InterPro" id="IPR004843">
    <property type="entry name" value="Calcineurin-like_PHP"/>
</dbReference>
<evidence type="ECO:0000256" key="2">
    <source>
        <dbReference type="RuleBase" id="RU361203"/>
    </source>
</evidence>
<dbReference type="Gene3D" id="2.60.40.380">
    <property type="entry name" value="Purple acid phosphatase-like, N-terminal"/>
    <property type="match status" value="1"/>
</dbReference>
<keyword evidence="2" id="KW-0378">Hydrolase</keyword>
<comment type="catalytic activity">
    <reaction evidence="2">
        <text>a phosphate monoester + H2O = an alcohol + phosphate</text>
        <dbReference type="Rhea" id="RHEA:15017"/>
        <dbReference type="ChEBI" id="CHEBI:15377"/>
        <dbReference type="ChEBI" id="CHEBI:30879"/>
        <dbReference type="ChEBI" id="CHEBI:43474"/>
        <dbReference type="ChEBI" id="CHEBI:67140"/>
        <dbReference type="EC" id="3.1.3.2"/>
    </reaction>
</comment>
<dbReference type="PANTHER" id="PTHR45867:SF3">
    <property type="entry name" value="ACID PHOSPHATASE TYPE 7"/>
    <property type="match status" value="1"/>
</dbReference>
<dbReference type="Pfam" id="PF00149">
    <property type="entry name" value="Metallophos"/>
    <property type="match status" value="1"/>
</dbReference>
<evidence type="ECO:0000256" key="1">
    <source>
        <dbReference type="ARBA" id="ARBA00022729"/>
    </source>
</evidence>
<dbReference type="Gene3D" id="3.60.21.10">
    <property type="match status" value="1"/>
</dbReference>
<accession>A0AAD5M711</accession>
<evidence type="ECO:0000259" key="3">
    <source>
        <dbReference type="Pfam" id="PF00149"/>
    </source>
</evidence>
<comment type="similarity">
    <text evidence="2">Belongs to the metallophosphoesterase superfamily. Purple acid phosphatase family.</text>
</comment>
<proteinExistence type="inferred from homology"/>
<dbReference type="GO" id="GO:0046872">
    <property type="term" value="F:metal ion binding"/>
    <property type="evidence" value="ECO:0007669"/>
    <property type="project" value="InterPro"/>
</dbReference>
<organism evidence="5 6">
    <name type="scientific">Pythium insidiosum</name>
    <name type="common">Pythiosis disease agent</name>
    <dbReference type="NCBI Taxonomy" id="114742"/>
    <lineage>
        <taxon>Eukaryota</taxon>
        <taxon>Sar</taxon>
        <taxon>Stramenopiles</taxon>
        <taxon>Oomycota</taxon>
        <taxon>Peronosporomycetes</taxon>
        <taxon>Pythiales</taxon>
        <taxon>Pythiaceae</taxon>
        <taxon>Pythium</taxon>
    </lineage>
</organism>
<gene>
    <name evidence="5" type="ORF">P43SY_000154</name>
</gene>
<dbReference type="InterPro" id="IPR015914">
    <property type="entry name" value="PAPs_N"/>
</dbReference>
<dbReference type="EMBL" id="JAKCXM010000275">
    <property type="protein sequence ID" value="KAJ0396888.1"/>
    <property type="molecule type" value="Genomic_DNA"/>
</dbReference>
<reference evidence="5" key="1">
    <citation type="submission" date="2021-12" db="EMBL/GenBank/DDBJ databases">
        <title>Prjna785345.</title>
        <authorList>
            <person name="Rujirawat T."/>
            <person name="Krajaejun T."/>
        </authorList>
    </citation>
    <scope>NUCLEOTIDE SEQUENCE</scope>
    <source>
        <strain evidence="5">Pi057C3</strain>
    </source>
</reference>
<dbReference type="SUPFAM" id="SSF56300">
    <property type="entry name" value="Metallo-dependent phosphatases"/>
    <property type="match status" value="1"/>
</dbReference>
<keyword evidence="1 2" id="KW-0732">Signal</keyword>
<dbReference type="GO" id="GO:0003993">
    <property type="term" value="F:acid phosphatase activity"/>
    <property type="evidence" value="ECO:0007669"/>
    <property type="project" value="UniProtKB-EC"/>
</dbReference>
<dbReference type="Pfam" id="PF16656">
    <property type="entry name" value="Pur_ac_phosph_N"/>
    <property type="match status" value="1"/>
</dbReference>
<dbReference type="PANTHER" id="PTHR45867">
    <property type="entry name" value="PURPLE ACID PHOSPHATASE"/>
    <property type="match status" value="1"/>
</dbReference>